<evidence type="ECO:0000313" key="3">
    <source>
        <dbReference type="Proteomes" id="UP000831537"/>
    </source>
</evidence>
<feature type="transmembrane region" description="Helical" evidence="1">
    <location>
        <begin position="94"/>
        <end position="119"/>
    </location>
</feature>
<protein>
    <submittedName>
        <fullName evidence="2">Sodium:glutamate symporter</fullName>
    </submittedName>
</protein>
<feature type="transmembrane region" description="Helical" evidence="1">
    <location>
        <begin position="54"/>
        <end position="74"/>
    </location>
</feature>
<sequence>MIAFGLASIMLCLGVIGRAKIPFFKNMLVPASVIGGILGIVVMNVGMDSVSDPGVFTTIVTHLFTLSFISIGLTNVRKSKESKGSKGKEIAKGALGMGILWTLLYALTPAVGIVIILAIGGQFNMDPFYGLLIPFAFTQGPGQAATFGTIFEQQYGIENAAMVGMTFAAIGFIFCFLVGVPLAKYGLKKGLAKNFGQAKIDQAVERGYYVKSEQEKSLGKETIYSGNMDTMTFHFAIMGVCYIMALGLSWLMSFVPGIGASMSAMLFVHGLVAAYIVKAMMKKLGIDYLLNNTFQSKITGWATDYLIVCSFMAVQFSIIGEWLIPILIESIIITVVTVLVVVYFGQRLGGEDDFGRTLGLFGAATATTPSGIALVRMIDPSLKSATPVELGMMNVFMTFSFVTVLTIMGIGGGTLSMTIGILLLIAPIPVYLIILKIFKVWGKKTYQFNTKVEPVLEKKKSAV</sequence>
<dbReference type="PANTHER" id="PTHR36178:SF1">
    <property type="entry name" value="SODIUM_GLUTAMATE SYMPORTER"/>
    <property type="match status" value="1"/>
</dbReference>
<feature type="transmembrane region" description="Helical" evidence="1">
    <location>
        <begin position="27"/>
        <end position="47"/>
    </location>
</feature>
<keyword evidence="1" id="KW-0812">Transmembrane</keyword>
<keyword evidence="1" id="KW-0472">Membrane</keyword>
<accession>A0ABY4GTM6</accession>
<feature type="transmembrane region" description="Helical" evidence="1">
    <location>
        <begin position="233"/>
        <end position="252"/>
    </location>
</feature>
<feature type="transmembrane region" description="Helical" evidence="1">
    <location>
        <begin position="357"/>
        <end position="378"/>
    </location>
</feature>
<dbReference type="InterPro" id="IPR004445">
    <property type="entry name" value="GltS"/>
</dbReference>
<dbReference type="Proteomes" id="UP000831537">
    <property type="component" value="Chromosome"/>
</dbReference>
<feature type="transmembrane region" description="Helical" evidence="1">
    <location>
        <begin position="258"/>
        <end position="277"/>
    </location>
</feature>
<evidence type="ECO:0000256" key="1">
    <source>
        <dbReference type="SAM" id="Phobius"/>
    </source>
</evidence>
<name>A0ABY4GTM6_9BACI</name>
<feature type="transmembrane region" description="Helical" evidence="1">
    <location>
        <begin position="163"/>
        <end position="183"/>
    </location>
</feature>
<dbReference type="RefSeq" id="WP_244748021.1">
    <property type="nucleotide sequence ID" value="NZ_CP095071.1"/>
</dbReference>
<gene>
    <name evidence="2" type="ORF">MUN87_19810</name>
</gene>
<dbReference type="Pfam" id="PF03616">
    <property type="entry name" value="Glt_symporter"/>
    <property type="match status" value="1"/>
</dbReference>
<feature type="transmembrane region" description="Helical" evidence="1">
    <location>
        <begin position="390"/>
        <end position="410"/>
    </location>
</feature>
<dbReference type="PANTHER" id="PTHR36178">
    <property type="entry name" value="SLR0625 PROTEIN"/>
    <property type="match status" value="1"/>
</dbReference>
<reference evidence="2 3" key="1">
    <citation type="submission" date="2022-04" db="EMBL/GenBank/DDBJ databases">
        <title>Gracilibacillus sp. isolated from saltern.</title>
        <authorList>
            <person name="Won M."/>
            <person name="Lee C.-M."/>
            <person name="Woen H.-Y."/>
            <person name="Kwon S.-W."/>
        </authorList>
    </citation>
    <scope>NUCLEOTIDE SEQUENCE [LARGE SCALE GENOMIC DNA]</scope>
    <source>
        <strain evidence="2 3">SSPM10-3</strain>
    </source>
</reference>
<dbReference type="EMBL" id="CP095071">
    <property type="protein sequence ID" value="UOQ87546.1"/>
    <property type="molecule type" value="Genomic_DNA"/>
</dbReference>
<feature type="transmembrane region" description="Helical" evidence="1">
    <location>
        <begin position="417"/>
        <end position="438"/>
    </location>
</feature>
<keyword evidence="3" id="KW-1185">Reference proteome</keyword>
<evidence type="ECO:0000313" key="2">
    <source>
        <dbReference type="EMBL" id="UOQ87546.1"/>
    </source>
</evidence>
<proteinExistence type="predicted"/>
<keyword evidence="1" id="KW-1133">Transmembrane helix</keyword>
<organism evidence="2 3">
    <name type="scientific">Gracilibacillus salinarum</name>
    <dbReference type="NCBI Taxonomy" id="2932255"/>
    <lineage>
        <taxon>Bacteria</taxon>
        <taxon>Bacillati</taxon>
        <taxon>Bacillota</taxon>
        <taxon>Bacilli</taxon>
        <taxon>Bacillales</taxon>
        <taxon>Bacillaceae</taxon>
        <taxon>Gracilibacillus</taxon>
    </lineage>
</organism>
<feature type="transmembrane region" description="Helical" evidence="1">
    <location>
        <begin position="298"/>
        <end position="316"/>
    </location>
</feature>
<feature type="transmembrane region" description="Helical" evidence="1">
    <location>
        <begin position="322"/>
        <end position="345"/>
    </location>
</feature>